<dbReference type="GO" id="GO:0005634">
    <property type="term" value="C:nucleus"/>
    <property type="evidence" value="ECO:0007669"/>
    <property type="project" value="TreeGrafter"/>
</dbReference>
<dbReference type="PANTHER" id="PTHR13349:SF2">
    <property type="entry name" value="TRANSLATION MACHINERY-ASSOCIATED PROTEIN 16"/>
    <property type="match status" value="1"/>
</dbReference>
<comment type="similarity">
    <text evidence="1">Belongs to the TMA16 family.</text>
</comment>
<feature type="compositionally biased region" description="Basic and acidic residues" evidence="2">
    <location>
        <begin position="26"/>
        <end position="40"/>
    </location>
</feature>
<dbReference type="InterPro" id="IPR021346">
    <property type="entry name" value="Tma16"/>
</dbReference>
<dbReference type="Proteomes" id="UP001152607">
    <property type="component" value="Unassembled WGS sequence"/>
</dbReference>
<keyword evidence="4" id="KW-1185">Reference proteome</keyword>
<evidence type="ECO:0000256" key="2">
    <source>
        <dbReference type="SAM" id="MobiDB-lite"/>
    </source>
</evidence>
<evidence type="ECO:0008006" key="5">
    <source>
        <dbReference type="Google" id="ProtNLM"/>
    </source>
</evidence>
<dbReference type="PANTHER" id="PTHR13349">
    <property type="entry name" value="TRANSLATION MACHINERY-ASSOCIATED PROTEIN 16"/>
    <property type="match status" value="1"/>
</dbReference>
<dbReference type="Gene3D" id="1.20.1440.170">
    <property type="entry name" value="Translation machinery-associated protein 16-like"/>
    <property type="match status" value="1"/>
</dbReference>
<proteinExistence type="inferred from homology"/>
<comment type="caution">
    <text evidence="3">The sequence shown here is derived from an EMBL/GenBank/DDBJ whole genome shotgun (WGS) entry which is preliminary data.</text>
</comment>
<organism evidence="3 4">
    <name type="scientific">Periconia digitata</name>
    <dbReference type="NCBI Taxonomy" id="1303443"/>
    <lineage>
        <taxon>Eukaryota</taxon>
        <taxon>Fungi</taxon>
        <taxon>Dikarya</taxon>
        <taxon>Ascomycota</taxon>
        <taxon>Pezizomycotina</taxon>
        <taxon>Dothideomycetes</taxon>
        <taxon>Pleosporomycetidae</taxon>
        <taxon>Pleosporales</taxon>
        <taxon>Massarineae</taxon>
        <taxon>Periconiaceae</taxon>
        <taxon>Periconia</taxon>
    </lineage>
</organism>
<evidence type="ECO:0000313" key="3">
    <source>
        <dbReference type="EMBL" id="CAI6338492.1"/>
    </source>
</evidence>
<feature type="region of interest" description="Disordered" evidence="2">
    <location>
        <begin position="12"/>
        <end position="40"/>
    </location>
</feature>
<name>A0A9W4UPN4_9PLEO</name>
<dbReference type="InterPro" id="IPR038356">
    <property type="entry name" value="Tma16_sf"/>
</dbReference>
<evidence type="ECO:0000313" key="4">
    <source>
        <dbReference type="Proteomes" id="UP001152607"/>
    </source>
</evidence>
<dbReference type="EMBL" id="CAOQHR010000008">
    <property type="protein sequence ID" value="CAI6338492.1"/>
    <property type="molecule type" value="Genomic_DNA"/>
</dbReference>
<reference evidence="3" key="1">
    <citation type="submission" date="2023-01" db="EMBL/GenBank/DDBJ databases">
        <authorList>
            <person name="Van Ghelder C."/>
            <person name="Rancurel C."/>
        </authorList>
    </citation>
    <scope>NUCLEOTIDE SEQUENCE</scope>
    <source>
        <strain evidence="3">CNCM I-4278</strain>
    </source>
</reference>
<sequence length="180" mass="20600">MVFNRLGKVQKHVAKKKGKNVASLHENSRDTKRLQSAAQRDHKLNRITALREKQNKPYLLRIKSFQSYTAAHTTPVPIVTTQAMIEDYLGRDDEVLSTLQSERRSGRPPSTRETLLKQNRVSEEGEYSSGFWVPDLENEDTLMKLKEWDGTWPGLATMKFVRVSRDGVKKESCFPPKGLS</sequence>
<evidence type="ECO:0000256" key="1">
    <source>
        <dbReference type="ARBA" id="ARBA00034127"/>
    </source>
</evidence>
<dbReference type="Pfam" id="PF11176">
    <property type="entry name" value="Tma16"/>
    <property type="match status" value="1"/>
</dbReference>
<dbReference type="AlphaFoldDB" id="A0A9W4UPN4"/>
<accession>A0A9W4UPN4</accession>
<protein>
    <recommendedName>
        <fullName evidence="5">Translation machinery-associated protein 16</fullName>
    </recommendedName>
</protein>
<gene>
    <name evidence="3" type="ORF">PDIGIT_LOCUS11621</name>
</gene>
<dbReference type="OrthoDB" id="270284at2759"/>